<dbReference type="GO" id="GO:0017004">
    <property type="term" value="P:cytochrome complex assembly"/>
    <property type="evidence" value="ECO:0007669"/>
    <property type="project" value="UniProtKB-KW"/>
</dbReference>
<evidence type="ECO:0000256" key="1">
    <source>
        <dbReference type="ARBA" id="ARBA00004141"/>
    </source>
</evidence>
<comment type="subcellular location">
    <subcellularLocation>
        <location evidence="1">Membrane</location>
        <topology evidence="1">Multi-pass membrane protein</topology>
    </subcellularLocation>
</comment>
<evidence type="ECO:0000259" key="7">
    <source>
        <dbReference type="Pfam" id="PF05140"/>
    </source>
</evidence>
<dbReference type="eggNOG" id="COG1333">
    <property type="taxonomic scope" value="Bacteria"/>
</dbReference>
<feature type="transmembrane region" description="Helical" evidence="6">
    <location>
        <begin position="120"/>
        <end position="137"/>
    </location>
</feature>
<protein>
    <submittedName>
        <fullName evidence="8">Respiratory nitrite reductase specific cytochrome c biogenesis protein NrfK /respiratory nitrite reductase specific cytochrome c biogenesis protein NrfL</fullName>
    </submittedName>
</protein>
<keyword evidence="5 6" id="KW-0472">Membrane</keyword>
<keyword evidence="2 6" id="KW-0812">Transmembrane</keyword>
<dbReference type="Proteomes" id="UP000182961">
    <property type="component" value="Unassembled WGS sequence"/>
</dbReference>
<evidence type="ECO:0000256" key="5">
    <source>
        <dbReference type="ARBA" id="ARBA00023136"/>
    </source>
</evidence>
<evidence type="ECO:0000256" key="4">
    <source>
        <dbReference type="ARBA" id="ARBA00022989"/>
    </source>
</evidence>
<keyword evidence="3" id="KW-0201">Cytochrome c-type biogenesis</keyword>
<feature type="transmembrane region" description="Helical" evidence="6">
    <location>
        <begin position="149"/>
        <end position="168"/>
    </location>
</feature>
<dbReference type="PANTHER" id="PTHR31566">
    <property type="entry name" value="CYTOCHROME C BIOGENESIS PROTEIN CCS1, CHLOROPLASTIC"/>
    <property type="match status" value="1"/>
</dbReference>
<dbReference type="InterPro" id="IPR023494">
    <property type="entry name" value="Cyt_c_bgen_Ccs1/CcsB/ResB"/>
</dbReference>
<evidence type="ECO:0000256" key="6">
    <source>
        <dbReference type="SAM" id="Phobius"/>
    </source>
</evidence>
<evidence type="ECO:0000256" key="3">
    <source>
        <dbReference type="ARBA" id="ARBA00022748"/>
    </source>
</evidence>
<evidence type="ECO:0000313" key="8">
    <source>
        <dbReference type="EMBL" id="SFM76667.1"/>
    </source>
</evidence>
<dbReference type="Pfam" id="PF05140">
    <property type="entry name" value="ResB"/>
    <property type="match status" value="1"/>
</dbReference>
<dbReference type="InterPro" id="IPR007816">
    <property type="entry name" value="ResB-like_domain"/>
</dbReference>
<dbReference type="GO" id="GO:0016020">
    <property type="term" value="C:membrane"/>
    <property type="evidence" value="ECO:0007669"/>
    <property type="project" value="UniProtKB-SubCell"/>
</dbReference>
<evidence type="ECO:0000256" key="2">
    <source>
        <dbReference type="ARBA" id="ARBA00022692"/>
    </source>
</evidence>
<dbReference type="PANTHER" id="PTHR31566:SF5">
    <property type="entry name" value="RESB-LIKE DOMAIN-CONTAINING PROTEIN"/>
    <property type="match status" value="1"/>
</dbReference>
<dbReference type="AlphaFoldDB" id="A0A1I4TJB5"/>
<feature type="transmembrane region" description="Helical" evidence="6">
    <location>
        <begin position="77"/>
        <end position="100"/>
    </location>
</feature>
<dbReference type="RefSeq" id="WP_024980162.1">
    <property type="nucleotide sequence ID" value="NZ_CBCRUM010000008.1"/>
</dbReference>
<keyword evidence="9" id="KW-1185">Reference proteome</keyword>
<proteinExistence type="predicted"/>
<feature type="transmembrane region" description="Helical" evidence="6">
    <location>
        <begin position="46"/>
        <end position="65"/>
    </location>
</feature>
<organism evidence="8 9">
    <name type="scientific">Flavobacterium succinicans</name>
    <dbReference type="NCBI Taxonomy" id="29536"/>
    <lineage>
        <taxon>Bacteria</taxon>
        <taxon>Pseudomonadati</taxon>
        <taxon>Bacteroidota</taxon>
        <taxon>Flavobacteriia</taxon>
        <taxon>Flavobacteriales</taxon>
        <taxon>Flavobacteriaceae</taxon>
        <taxon>Flavobacterium</taxon>
    </lineage>
</organism>
<evidence type="ECO:0000313" key="9">
    <source>
        <dbReference type="Proteomes" id="UP000182961"/>
    </source>
</evidence>
<dbReference type="EMBL" id="FOUT01000002">
    <property type="protein sequence ID" value="SFM76667.1"/>
    <property type="molecule type" value="Genomic_DNA"/>
</dbReference>
<feature type="transmembrane region" description="Helical" evidence="6">
    <location>
        <begin position="12"/>
        <end position="34"/>
    </location>
</feature>
<sequence>MENKTRNETSWGYRESIIVGVTLFLLGVVLQIVLGNSLELRLEWPFNMISFVIHIVFCTMSFVLFKSSKLIRWITRVPASMVAIVMVLLLTMLIGTVPQIPENEPSFVTLLGLNKITQTWYFLLLVFFFSTALLMVSIKRISLGIRSNLGFLANHLGLYIALNAGIFGSSDLIRYTMELKEGKISWVANDENNKAVVMPIAVVLEDFVMEEFAPKLALINQKGELIKEKGKNLILVKKGVKAQLENNYEVEVVDYIPDAVRFESMYRSVNQEGATPAVYVKVVNKSSGFKSEGWLASGSFLYDQQSLNLDQHQYLVLTKPEPKKFSSKIKVFTVDKEEYSAVVEVNKPFEVMGWKMYQLSYDDRFGKYSTTSTIELVKDPWLPVVYTGVFMMIAGAIYLFFIGNVKSKKND</sequence>
<feature type="transmembrane region" description="Helical" evidence="6">
    <location>
        <begin position="381"/>
        <end position="401"/>
    </location>
</feature>
<feature type="domain" description="ResB-like" evidence="7">
    <location>
        <begin position="147"/>
        <end position="364"/>
    </location>
</feature>
<gene>
    <name evidence="8" type="ORF">SAMN05444143_102142</name>
</gene>
<name>A0A1I4TJB5_9FLAO</name>
<accession>A0A1I4TJB5</accession>
<reference evidence="9" key="1">
    <citation type="submission" date="2016-10" db="EMBL/GenBank/DDBJ databases">
        <authorList>
            <person name="Varghese N."/>
            <person name="Submissions S."/>
        </authorList>
    </citation>
    <scope>NUCLEOTIDE SEQUENCE [LARGE SCALE GENOMIC DNA]</scope>
    <source>
        <strain evidence="9">DSM 4002</strain>
    </source>
</reference>
<keyword evidence="4 6" id="KW-1133">Transmembrane helix</keyword>